<organism evidence="1 2">
    <name type="scientific">Panagrolaimus sp. JU765</name>
    <dbReference type="NCBI Taxonomy" id="591449"/>
    <lineage>
        <taxon>Eukaryota</taxon>
        <taxon>Metazoa</taxon>
        <taxon>Ecdysozoa</taxon>
        <taxon>Nematoda</taxon>
        <taxon>Chromadorea</taxon>
        <taxon>Rhabditida</taxon>
        <taxon>Tylenchina</taxon>
        <taxon>Panagrolaimomorpha</taxon>
        <taxon>Panagrolaimoidea</taxon>
        <taxon>Panagrolaimidae</taxon>
        <taxon>Panagrolaimus</taxon>
    </lineage>
</organism>
<dbReference type="WBParaSite" id="JU765_v2.g4490.t1">
    <property type="protein sequence ID" value="JU765_v2.g4490.t1"/>
    <property type="gene ID" value="JU765_v2.g4490"/>
</dbReference>
<reference evidence="2" key="1">
    <citation type="submission" date="2022-11" db="UniProtKB">
        <authorList>
            <consortium name="WormBaseParasite"/>
        </authorList>
    </citation>
    <scope>IDENTIFICATION</scope>
</reference>
<proteinExistence type="predicted"/>
<evidence type="ECO:0000313" key="2">
    <source>
        <dbReference type="WBParaSite" id="JU765_v2.g4490.t1"/>
    </source>
</evidence>
<accession>A0AC34R9C8</accession>
<name>A0AC34R9C8_9BILA</name>
<sequence length="462" mass="53503">MTEKETQALSFVVKKLHRYIYGRHFTLRTDHQALLSILGPKKNLSGYAAGRLERIAMMLGKYDFTLEWVPATKMEHADCLSRLLEERQMLEKEEVVIAQVCTEVEEVDGISMILDDELDAGMSETVKNLDLTTETVRNETESDPILATICYWLKNGWPTKIGMDFESFARCKSKLSMDQGIILYEDRVVVPESLRKKVLMELHQGHPGSCRMKMKARMNVYWPNMDKEITRFVENCCDCQVNQKMPIKRNLEPWPIAKNPMDRIHIDFAGPFYGKMFLLVIDACSKFPFIQIMKETTAGETIKALEAVFKEHGYPKLLVSDNGPQFKSEKFEGYCKNHGIKCLNSAPYHPQSNGQAERFVDTMKRTLKKMENEDGSIQEKLDIFLYENRSTPNAQLPENKTPAEVFLGRKLRTKLADLKPVGKLEKPKNKMEYYFNRHHGTKSKEFEEDEKVWVFQPMKEPK</sequence>
<protein>
    <submittedName>
        <fullName evidence="2">Integrase catalytic domain-containing protein</fullName>
    </submittedName>
</protein>
<evidence type="ECO:0000313" key="1">
    <source>
        <dbReference type="Proteomes" id="UP000887576"/>
    </source>
</evidence>
<dbReference type="Proteomes" id="UP000887576">
    <property type="component" value="Unplaced"/>
</dbReference>